<dbReference type="STRING" id="76731.RD2015_3534"/>
<evidence type="ECO:0000313" key="1">
    <source>
        <dbReference type="EMBL" id="ALV07991.1"/>
    </source>
</evidence>
<accession>A0A0U3LSG8</accession>
<evidence type="ECO:0000313" key="2">
    <source>
        <dbReference type="Proteomes" id="UP000060699"/>
    </source>
</evidence>
<dbReference type="EMBL" id="CP013729">
    <property type="protein sequence ID" value="ALV07991.1"/>
    <property type="molecule type" value="Genomic_DNA"/>
</dbReference>
<dbReference type="InterPro" id="IPR036429">
    <property type="entry name" value="SpoA-like_sf"/>
</dbReference>
<dbReference type="RefSeq" id="WP_083525749.1">
    <property type="nucleotide sequence ID" value="NZ_CP013729.1"/>
</dbReference>
<dbReference type="KEGG" id="rdp:RD2015_3534"/>
<reference evidence="1 2" key="1">
    <citation type="submission" date="2015-12" db="EMBL/GenBank/DDBJ databases">
        <title>Complete genome of Roseateles depolymerans KCTC 42856.</title>
        <authorList>
            <person name="Kim K.M."/>
        </authorList>
    </citation>
    <scope>NUCLEOTIDE SEQUENCE [LARGE SCALE GENOMIC DNA]</scope>
    <source>
        <strain evidence="1 2">KCTC 42856</strain>
    </source>
</reference>
<dbReference type="InterPro" id="IPR001543">
    <property type="entry name" value="FliN-like_C"/>
</dbReference>
<dbReference type="AlphaFoldDB" id="A0A0U3LSG8"/>
<organism evidence="1 2">
    <name type="scientific">Roseateles depolymerans</name>
    <dbReference type="NCBI Taxonomy" id="76731"/>
    <lineage>
        <taxon>Bacteria</taxon>
        <taxon>Pseudomonadati</taxon>
        <taxon>Pseudomonadota</taxon>
        <taxon>Betaproteobacteria</taxon>
        <taxon>Burkholderiales</taxon>
        <taxon>Sphaerotilaceae</taxon>
        <taxon>Roseateles</taxon>
    </lineage>
</organism>
<dbReference type="OrthoDB" id="8560797at2"/>
<sequence>MTSPALSPRPAALDTRSLGRPVHLLPRVAVRLRETLHRQLCLPWNRRYHAHYDLREVSLQPLDRAAREAEVLLDPDAGRWLHAMGPSGLVACRIDRALVNGLMARRLGLASASTDAPASELSALPMTATEERLLQALARQGCQLTLQALAQVATAAPDNDEAGSNDLPPLQIGGLPTNCTDAWEVTLLVRDADARPERDMHLRVVLDGAYLTPLLRRLAAQHRGPARAAVAVQPLARRLTLKLQARLLEQEMDLGSVLDLAPGALIPIHLADATVLVEGSPLMRAAVAEHHGKLCLTSFEDLE</sequence>
<name>A0A0U3LSG8_9BURK</name>
<dbReference type="Pfam" id="PF01052">
    <property type="entry name" value="FliMN_C"/>
    <property type="match status" value="1"/>
</dbReference>
<keyword evidence="2" id="KW-1185">Reference proteome</keyword>
<gene>
    <name evidence="1" type="ORF">RD2015_3534</name>
</gene>
<protein>
    <submittedName>
        <fullName evidence="1">Uncharacterized protein</fullName>
    </submittedName>
</protein>
<dbReference type="Proteomes" id="UP000060699">
    <property type="component" value="Chromosome"/>
</dbReference>
<dbReference type="SUPFAM" id="SSF101801">
    <property type="entry name" value="Surface presentation of antigens (SPOA)"/>
    <property type="match status" value="1"/>
</dbReference>
<proteinExistence type="predicted"/>